<feature type="compositionally biased region" description="Basic and acidic residues" evidence="7">
    <location>
        <begin position="1437"/>
        <end position="1452"/>
    </location>
</feature>
<feature type="region of interest" description="Disordered" evidence="7">
    <location>
        <begin position="503"/>
        <end position="547"/>
    </location>
</feature>
<feature type="compositionally biased region" description="Low complexity" evidence="7">
    <location>
        <begin position="1329"/>
        <end position="1346"/>
    </location>
</feature>
<feature type="domain" description="Protein kinase" evidence="8">
    <location>
        <begin position="551"/>
        <end position="804"/>
    </location>
</feature>
<dbReference type="GO" id="GO:0005524">
    <property type="term" value="F:ATP binding"/>
    <property type="evidence" value="ECO:0007669"/>
    <property type="project" value="UniProtKB-UniRule"/>
</dbReference>
<feature type="compositionally biased region" description="Polar residues" evidence="7">
    <location>
        <begin position="1149"/>
        <end position="1165"/>
    </location>
</feature>
<keyword evidence="1" id="KW-0723">Serine/threonine-protein kinase</keyword>
<feature type="compositionally biased region" description="Polar residues" evidence="7">
    <location>
        <begin position="1347"/>
        <end position="1359"/>
    </location>
</feature>
<feature type="binding site" evidence="6">
    <location>
        <position position="579"/>
    </location>
    <ligand>
        <name>ATP</name>
        <dbReference type="ChEBI" id="CHEBI:30616"/>
    </ligand>
</feature>
<dbReference type="PANTHER" id="PTHR11584">
    <property type="entry name" value="SERINE/THREONINE PROTEIN KINASE"/>
    <property type="match status" value="1"/>
</dbReference>
<dbReference type="EMBL" id="LGTL01000007">
    <property type="protein sequence ID" value="KPA80973.1"/>
    <property type="molecule type" value="Genomic_DNA"/>
</dbReference>
<comment type="caution">
    <text evidence="9">The sequence shown here is derived from an EMBL/GenBank/DDBJ whole genome shotgun (WGS) entry which is preliminary data.</text>
</comment>
<dbReference type="SMART" id="SM00220">
    <property type="entry name" value="S_TKc"/>
    <property type="match status" value="1"/>
</dbReference>
<feature type="region of interest" description="Disordered" evidence="7">
    <location>
        <begin position="297"/>
        <end position="431"/>
    </location>
</feature>
<feature type="compositionally biased region" description="Polar residues" evidence="7">
    <location>
        <begin position="107"/>
        <end position="122"/>
    </location>
</feature>
<feature type="compositionally biased region" description="Basic residues" evidence="7">
    <location>
        <begin position="1515"/>
        <end position="1531"/>
    </location>
</feature>
<feature type="region of interest" description="Disordered" evidence="7">
    <location>
        <begin position="203"/>
        <end position="229"/>
    </location>
</feature>
<feature type="compositionally biased region" description="Polar residues" evidence="7">
    <location>
        <begin position="932"/>
        <end position="945"/>
    </location>
</feature>
<feature type="compositionally biased region" description="Polar residues" evidence="7">
    <location>
        <begin position="870"/>
        <end position="882"/>
    </location>
</feature>
<sequence>MNTSPTATHSLPDAAQQGEKSYFECPKCHRQCKSRTWFLKHLETCFKGSTQAITNGSTNSPVPASGEANAATPPASQQQQQHYHHHHRLPRGTGADDAVSSPVYESIGSSSPTSSVHSYQEGQSRRNSRLKFGGEGRSGSNDMPLDLSDSGVSPNSGASRTSALAFGFKHSYADPNQTGSMAKSPHCNADDASSRAFQAYYSNNTLPNNNASNGGGSVPPRLSHRTSMSQGISSFVGSLLGLRAGTGSGESGSAAFSNQRPVVAPPAAAAVTSGYQGVSFAEEVAPQQAPARQGSFRLHSDGTWTQYTPTASSSSSSCDDGDDAGMNGGDSFLAHSSRQSSQSLSRNGTNHRGPQHRSSKSCTSRPPNSRDPRSSSLFAGSRLISPVGPDTLSEPRVYERNGSAGSNRNESGPGAERHPSLSFAATSSLPREQERLVPRLMMCGNVGDQTPFERKGSGGGVDGNVNGDRLSRSQHGSASPGSLSCVSSSASPLFAQAMASPSSRNVSTFPQPGTSSGRISGVNGGGGCPSGVRTPRQSERSGAVTPRPISFQRGRAVGSGGFGTVYQAILSDGSLAAVKELKLENTNLKAIDREVRAMSSIPPHPNCVRYLGSRYSAHHYYLIMEYISGGSINALRKSVGRFRESVFQRYAYMVLLGLSHLHAHGIVHRDIKGANVLLDESGCAKIVDFGCSRDLNQATTTLTGGGTPLWMAPEVCRGEPATEKSDVWAFGCLCLEMTNDTGLPWSFPANITLQGVVYALACAKTSPPIPTDLSPEAQDFLQRCLKIDADERATVAELLQHPFFDVDLMEDSDEDEMLSSCPQSAVKRAVQQVQRSHIQDVRVADSDDGDDDEVRAGPLVLGQALGARSPRTNQPQKSSGLSGNVGDLIITSQLTHSKSPSGPRLDHYPRSVNVGFSLQAVDDEDDEDAAAGSNTEGSGQPQLFQSARAEAAATAPEEPSAFGPDSDVNEDVDDTPLLPSTSVPASRMPMPPKGSAAGPDIENEDEDEYTQMIAEIITEAREAYTDEERRMTEQRRRRNDLYPSSDDDDDGSFSDSSLDTSAGRAAVSRERHPRALSPSGASGEITSGSDADGDDDGRSADGGGPQKHKLGDTWRAAHTSPSPIVSLPQAHPRGGREDAKVEGKRGSLLSAQTPPNIQTDQNSIGQPGATDRGATSSRYDTTPPKTSAADTRTPLSLLAQTHADPQGVFPVSSSNPLTRSSAAGGSQPLQQQSLLFPSTTTTSSLGSHRPSPRHPTPTSLAQQSSVFREAAPRETMRETHLSMSAVTPPKGVAATSNGTLQSPREPGGPGRSSASAQPHHVRLSPSFLPLPTAAATLPPPAVNATASTDAGRNSGSVDGQRSPRTSQSQSTPALAVGGPSRPSSQGSTALVAFPRHSPNRAPVEWYTGGAGRLERNVTWQTGGSAEQPKELSMAQKEMQEMLDWGRDSDHHSSTVSSSSPGTLKHSFKDSSSDNAGGSHDAQRHRRKHRSAEKDSESPAAKDPVKSLSSSEKVDGKRRHLGLGLFRSRKSK</sequence>
<feature type="compositionally biased region" description="Low complexity" evidence="7">
    <location>
        <begin position="1220"/>
        <end position="1247"/>
    </location>
</feature>
<feature type="compositionally biased region" description="Low complexity" evidence="7">
    <location>
        <begin position="1360"/>
        <end position="1372"/>
    </location>
</feature>
<dbReference type="FunFam" id="1.10.510.10:FF:001263">
    <property type="entry name" value="Protein kinase, putative"/>
    <property type="match status" value="1"/>
</dbReference>
<feature type="compositionally biased region" description="Basic and acidic residues" evidence="7">
    <location>
        <begin position="1134"/>
        <end position="1145"/>
    </location>
</feature>
<evidence type="ECO:0000256" key="2">
    <source>
        <dbReference type="ARBA" id="ARBA00022679"/>
    </source>
</evidence>
<dbReference type="GO" id="GO:0004674">
    <property type="term" value="F:protein serine/threonine kinase activity"/>
    <property type="evidence" value="ECO:0007669"/>
    <property type="project" value="UniProtKB-KW"/>
</dbReference>
<dbReference type="InterPro" id="IPR000719">
    <property type="entry name" value="Prot_kinase_dom"/>
</dbReference>
<keyword evidence="10" id="KW-1185">Reference proteome</keyword>
<name>A0A0M9G2L9_LEPPY</name>
<dbReference type="PROSITE" id="PS00108">
    <property type="entry name" value="PROTEIN_KINASE_ST"/>
    <property type="match status" value="1"/>
</dbReference>
<dbReference type="InterPro" id="IPR017441">
    <property type="entry name" value="Protein_kinase_ATP_BS"/>
</dbReference>
<keyword evidence="5 6" id="KW-0067">ATP-binding</keyword>
<feature type="compositionally biased region" description="Polar residues" evidence="7">
    <location>
        <begin position="503"/>
        <end position="514"/>
    </location>
</feature>
<dbReference type="Pfam" id="PF00069">
    <property type="entry name" value="Pkinase"/>
    <property type="match status" value="1"/>
</dbReference>
<feature type="compositionally biased region" description="Polar residues" evidence="7">
    <location>
        <begin position="1173"/>
        <end position="1194"/>
    </location>
</feature>
<dbReference type="Proteomes" id="UP000037923">
    <property type="component" value="Unassembled WGS sequence"/>
</dbReference>
<feature type="compositionally biased region" description="Polar residues" evidence="7">
    <location>
        <begin position="302"/>
        <end position="311"/>
    </location>
</feature>
<dbReference type="OMA" id="DESGCAK"/>
<feature type="region of interest" description="Disordered" evidence="7">
    <location>
        <begin position="836"/>
        <end position="855"/>
    </location>
</feature>
<evidence type="ECO:0000256" key="4">
    <source>
        <dbReference type="ARBA" id="ARBA00022777"/>
    </source>
</evidence>
<dbReference type="VEuPathDB" id="TriTrypDB:LpyrH10_07_1680"/>
<accession>A0A0M9G2L9</accession>
<dbReference type="PANTHER" id="PTHR11584:SF369">
    <property type="entry name" value="MITOGEN-ACTIVATED PROTEIN KINASE KINASE KINASE 19-RELATED"/>
    <property type="match status" value="1"/>
</dbReference>
<reference evidence="9 10" key="1">
    <citation type="submission" date="2015-07" db="EMBL/GenBank/DDBJ databases">
        <title>High-quality genome of monoxenous trypanosomatid Leptomonas pyrrhocoris.</title>
        <authorList>
            <person name="Flegontov P."/>
            <person name="Butenko A."/>
            <person name="Firsov S."/>
            <person name="Vlcek C."/>
            <person name="Logacheva M.D."/>
            <person name="Field M."/>
            <person name="Filatov D."/>
            <person name="Flegontova O."/>
            <person name="Gerasimov E."/>
            <person name="Jackson A.P."/>
            <person name="Kelly S."/>
            <person name="Opperdoes F."/>
            <person name="O'Reilly A."/>
            <person name="Votypka J."/>
            <person name="Yurchenko V."/>
            <person name="Lukes J."/>
        </authorList>
    </citation>
    <scope>NUCLEOTIDE SEQUENCE [LARGE SCALE GENOMIC DNA]</scope>
    <source>
        <strain evidence="9">H10</strain>
    </source>
</reference>
<feature type="compositionally biased region" description="Low complexity" evidence="7">
    <location>
        <begin position="203"/>
        <end position="212"/>
    </location>
</feature>
<evidence type="ECO:0000313" key="10">
    <source>
        <dbReference type="Proteomes" id="UP000037923"/>
    </source>
</evidence>
<feature type="compositionally biased region" description="Polar residues" evidence="7">
    <location>
        <begin position="1256"/>
        <end position="1266"/>
    </location>
</feature>
<feature type="compositionally biased region" description="Basic and acidic residues" evidence="7">
    <location>
        <begin position="1270"/>
        <end position="1280"/>
    </location>
</feature>
<dbReference type="SUPFAM" id="SSF56112">
    <property type="entry name" value="Protein kinase-like (PK-like)"/>
    <property type="match status" value="1"/>
</dbReference>
<keyword evidence="4" id="KW-0418">Kinase</keyword>
<dbReference type="CDD" id="cd06606">
    <property type="entry name" value="STKc_MAPKKK"/>
    <property type="match status" value="1"/>
</dbReference>
<dbReference type="InterPro" id="IPR008271">
    <property type="entry name" value="Ser/Thr_kinase_AS"/>
</dbReference>
<dbReference type="GeneID" id="26904652"/>
<feature type="compositionally biased region" description="Polar residues" evidence="7">
    <location>
        <begin position="51"/>
        <end position="62"/>
    </location>
</feature>
<feature type="region of interest" description="Disordered" evidence="7">
    <location>
        <begin position="447"/>
        <end position="485"/>
    </location>
</feature>
<feature type="compositionally biased region" description="Polar residues" evidence="7">
    <location>
        <begin position="150"/>
        <end position="159"/>
    </location>
</feature>
<feature type="compositionally biased region" description="Low complexity" evidence="7">
    <location>
        <begin position="476"/>
        <end position="485"/>
    </location>
</feature>
<feature type="compositionally biased region" description="Low complexity" evidence="7">
    <location>
        <begin position="946"/>
        <end position="961"/>
    </location>
</feature>
<dbReference type="PROSITE" id="PS50011">
    <property type="entry name" value="PROTEIN_KINASE_DOM"/>
    <property type="match status" value="1"/>
</dbReference>
<protein>
    <recommendedName>
        <fullName evidence="8">Protein kinase domain-containing protein</fullName>
    </recommendedName>
</protein>
<feature type="region of interest" description="Disordered" evidence="7">
    <location>
        <begin position="924"/>
        <end position="1531"/>
    </location>
</feature>
<evidence type="ECO:0000313" key="9">
    <source>
        <dbReference type="EMBL" id="KPA80973.1"/>
    </source>
</evidence>
<dbReference type="Gene3D" id="1.10.510.10">
    <property type="entry name" value="Transferase(Phosphotransferase) domain 1"/>
    <property type="match status" value="1"/>
</dbReference>
<feature type="region of interest" description="Disordered" evidence="7">
    <location>
        <begin position="51"/>
        <end position="159"/>
    </location>
</feature>
<dbReference type="RefSeq" id="XP_015659412.1">
    <property type="nucleotide sequence ID" value="XM_015802011.1"/>
</dbReference>
<evidence type="ECO:0000256" key="1">
    <source>
        <dbReference type="ARBA" id="ARBA00022527"/>
    </source>
</evidence>
<gene>
    <name evidence="9" type="ORF">ABB37_04361</name>
</gene>
<proteinExistence type="predicted"/>
<evidence type="ECO:0000256" key="5">
    <source>
        <dbReference type="ARBA" id="ARBA00022840"/>
    </source>
</evidence>
<feature type="region of interest" description="Disordered" evidence="7">
    <location>
        <begin position="861"/>
        <end position="885"/>
    </location>
</feature>
<evidence type="ECO:0000256" key="6">
    <source>
        <dbReference type="PROSITE-ProRule" id="PRU10141"/>
    </source>
</evidence>
<dbReference type="PROSITE" id="PS00107">
    <property type="entry name" value="PROTEIN_KINASE_ATP"/>
    <property type="match status" value="1"/>
</dbReference>
<dbReference type="InterPro" id="IPR011009">
    <property type="entry name" value="Kinase-like_dom_sf"/>
</dbReference>
<evidence type="ECO:0000256" key="7">
    <source>
        <dbReference type="SAM" id="MobiDB-lite"/>
    </source>
</evidence>
<dbReference type="OrthoDB" id="275301at2759"/>
<keyword evidence="3 6" id="KW-0547">Nucleotide-binding</keyword>
<organism evidence="9 10">
    <name type="scientific">Leptomonas pyrrhocoris</name>
    <name type="common">Firebug parasite</name>
    <dbReference type="NCBI Taxonomy" id="157538"/>
    <lineage>
        <taxon>Eukaryota</taxon>
        <taxon>Discoba</taxon>
        <taxon>Euglenozoa</taxon>
        <taxon>Kinetoplastea</taxon>
        <taxon>Metakinetoplastina</taxon>
        <taxon>Trypanosomatida</taxon>
        <taxon>Trypanosomatidae</taxon>
        <taxon>Leishmaniinae</taxon>
        <taxon>Leptomonas</taxon>
    </lineage>
</organism>
<feature type="compositionally biased region" description="Low complexity" evidence="7">
    <location>
        <begin position="336"/>
        <end position="346"/>
    </location>
</feature>
<evidence type="ECO:0000256" key="3">
    <source>
        <dbReference type="ARBA" id="ARBA00022741"/>
    </source>
</evidence>
<evidence type="ECO:0000259" key="8">
    <source>
        <dbReference type="PROSITE" id="PS50011"/>
    </source>
</evidence>
<keyword evidence="2" id="KW-0808">Transferase</keyword>
<feature type="compositionally biased region" description="Basic and acidic residues" evidence="7">
    <location>
        <begin position="1018"/>
        <end position="1034"/>
    </location>
</feature>